<keyword evidence="3 5" id="KW-0067">ATP-binding</keyword>
<dbReference type="InterPro" id="IPR050141">
    <property type="entry name" value="GCL_type2/YbdK_subfam"/>
</dbReference>
<dbReference type="Gene3D" id="3.30.590.20">
    <property type="match status" value="1"/>
</dbReference>
<evidence type="ECO:0000256" key="1">
    <source>
        <dbReference type="ARBA" id="ARBA00022598"/>
    </source>
</evidence>
<dbReference type="Pfam" id="PF04107">
    <property type="entry name" value="GCS2"/>
    <property type="match status" value="1"/>
</dbReference>
<dbReference type="AlphaFoldDB" id="A0A543IV82"/>
<dbReference type="OrthoDB" id="9803842at2"/>
<comment type="function">
    <text evidence="5">ATP-dependent carboxylate-amine ligase which exhibits weak glutamate--cysteine ligase activity.</text>
</comment>
<sequence length="367" mass="39897">MDYNVAVGIEEEFHIVDLATRALVPRAGEVLERLSGGRYAAEMQRSVVETNTLPWLYLADLRKDLTELRARLIEAARPLGLAPVAAGTAPLTDPDAYAFTEGERYGFLRDRYQLLAWQQMVCSMQVHADVADRDLAVAVAQRVQPYLPVFLALSVSSPYWMGRDSGYLSSRTMAWQRWPTAGPAGPFANAAEYDQAVADLVRAGAMLDAGMIYFDVRPSAHVPTVELRVCDATPLIEDVILIAALFRALVIKECAAAAAGEPLPPVRPALARAAAWRAARYGLEGDIVTVLDPVPVPARERVESLLEELRPILVALGDWPTVRELADAAFARGSSAARQRAAYAERGELADVVDQLVAETASCLGMP</sequence>
<keyword evidence="7" id="KW-1185">Reference proteome</keyword>
<dbReference type="GO" id="GO:0004357">
    <property type="term" value="F:glutamate-cysteine ligase activity"/>
    <property type="evidence" value="ECO:0007669"/>
    <property type="project" value="UniProtKB-EC"/>
</dbReference>
<dbReference type="Proteomes" id="UP000319213">
    <property type="component" value="Unassembled WGS sequence"/>
</dbReference>
<evidence type="ECO:0000313" key="7">
    <source>
        <dbReference type="Proteomes" id="UP000319213"/>
    </source>
</evidence>
<dbReference type="RefSeq" id="WP_142258648.1">
    <property type="nucleotide sequence ID" value="NZ_BMPV01000003.1"/>
</dbReference>
<dbReference type="NCBIfam" id="NF010041">
    <property type="entry name" value="PRK13517.1-1"/>
    <property type="match status" value="1"/>
</dbReference>
<evidence type="ECO:0000256" key="5">
    <source>
        <dbReference type="HAMAP-Rule" id="MF_01609"/>
    </source>
</evidence>
<dbReference type="HAMAP" id="MF_01609">
    <property type="entry name" value="Glu_cys_ligase_2"/>
    <property type="match status" value="1"/>
</dbReference>
<evidence type="ECO:0000256" key="3">
    <source>
        <dbReference type="ARBA" id="ARBA00022840"/>
    </source>
</evidence>
<dbReference type="InterPro" id="IPR014746">
    <property type="entry name" value="Gln_synth/guanido_kin_cat_dom"/>
</dbReference>
<dbReference type="EMBL" id="VFPQ01000001">
    <property type="protein sequence ID" value="TQM74482.1"/>
    <property type="molecule type" value="Genomic_DNA"/>
</dbReference>
<dbReference type="PANTHER" id="PTHR36510:SF1">
    <property type="entry name" value="GLUTAMATE--CYSTEINE LIGASE 2-RELATED"/>
    <property type="match status" value="1"/>
</dbReference>
<accession>A0A543IV82</accession>
<comment type="caution">
    <text evidence="6">The sequence shown here is derived from an EMBL/GenBank/DDBJ whole genome shotgun (WGS) entry which is preliminary data.</text>
</comment>
<protein>
    <recommendedName>
        <fullName evidence="5">Putative glutamate--cysteine ligase 2</fullName>
        <ecNumber evidence="5">6.3.2.2</ecNumber>
    </recommendedName>
    <alternativeName>
        <fullName evidence="5">Gamma-glutamylcysteine synthetase 2</fullName>
        <shortName evidence="5">GCS 2</shortName>
        <shortName evidence="5">Gamma-GCS 2</shortName>
    </alternativeName>
</protein>
<dbReference type="InterPro" id="IPR011793">
    <property type="entry name" value="YbdK"/>
</dbReference>
<organism evidence="6 7">
    <name type="scientific">Thermopolyspora flexuosa</name>
    <dbReference type="NCBI Taxonomy" id="103836"/>
    <lineage>
        <taxon>Bacteria</taxon>
        <taxon>Bacillati</taxon>
        <taxon>Actinomycetota</taxon>
        <taxon>Actinomycetes</taxon>
        <taxon>Streptosporangiales</taxon>
        <taxon>Streptosporangiaceae</taxon>
        <taxon>Thermopolyspora</taxon>
    </lineage>
</organism>
<gene>
    <name evidence="6" type="ORF">FHX40_1158</name>
</gene>
<reference evidence="6 7" key="1">
    <citation type="submission" date="2019-06" db="EMBL/GenBank/DDBJ databases">
        <title>Sequencing the genomes of 1000 actinobacteria strains.</title>
        <authorList>
            <person name="Klenk H.-P."/>
        </authorList>
    </citation>
    <scope>NUCLEOTIDE SEQUENCE [LARGE SCALE GENOMIC DNA]</scope>
    <source>
        <strain evidence="6 7">DSM 43186</strain>
    </source>
</reference>
<dbReference type="PANTHER" id="PTHR36510">
    <property type="entry name" value="GLUTAMATE--CYSTEINE LIGASE 2-RELATED"/>
    <property type="match status" value="1"/>
</dbReference>
<comment type="similarity">
    <text evidence="5">Belongs to the glutamate--cysteine ligase type 2 family. YbdK subfamily.</text>
</comment>
<dbReference type="InterPro" id="IPR006336">
    <property type="entry name" value="GCS2"/>
</dbReference>
<keyword evidence="2 5" id="KW-0547">Nucleotide-binding</keyword>
<comment type="catalytic activity">
    <reaction evidence="4 5">
        <text>L-cysteine + L-glutamate + ATP = gamma-L-glutamyl-L-cysteine + ADP + phosphate + H(+)</text>
        <dbReference type="Rhea" id="RHEA:13285"/>
        <dbReference type="ChEBI" id="CHEBI:15378"/>
        <dbReference type="ChEBI" id="CHEBI:29985"/>
        <dbReference type="ChEBI" id="CHEBI:30616"/>
        <dbReference type="ChEBI" id="CHEBI:35235"/>
        <dbReference type="ChEBI" id="CHEBI:43474"/>
        <dbReference type="ChEBI" id="CHEBI:58173"/>
        <dbReference type="ChEBI" id="CHEBI:456216"/>
        <dbReference type="EC" id="6.3.2.2"/>
    </reaction>
</comment>
<dbReference type="SUPFAM" id="SSF55931">
    <property type="entry name" value="Glutamine synthetase/guanido kinase"/>
    <property type="match status" value="1"/>
</dbReference>
<name>A0A543IV82_9ACTN</name>
<evidence type="ECO:0000256" key="2">
    <source>
        <dbReference type="ARBA" id="ARBA00022741"/>
    </source>
</evidence>
<keyword evidence="1 5" id="KW-0436">Ligase</keyword>
<dbReference type="GO" id="GO:0005524">
    <property type="term" value="F:ATP binding"/>
    <property type="evidence" value="ECO:0007669"/>
    <property type="project" value="UniProtKB-KW"/>
</dbReference>
<dbReference type="EC" id="6.3.2.2" evidence="5"/>
<proteinExistence type="inferred from homology"/>
<evidence type="ECO:0000256" key="4">
    <source>
        <dbReference type="ARBA" id="ARBA00048819"/>
    </source>
</evidence>
<dbReference type="NCBIfam" id="TIGR02050">
    <property type="entry name" value="gshA_cyan_rel"/>
    <property type="match status" value="1"/>
</dbReference>
<evidence type="ECO:0000313" key="6">
    <source>
        <dbReference type="EMBL" id="TQM74482.1"/>
    </source>
</evidence>
<dbReference type="GO" id="GO:0042398">
    <property type="term" value="P:modified amino acid biosynthetic process"/>
    <property type="evidence" value="ECO:0007669"/>
    <property type="project" value="InterPro"/>
</dbReference>